<evidence type="ECO:0000313" key="1">
    <source>
        <dbReference type="EMBL" id="MED6161701.1"/>
    </source>
</evidence>
<accession>A0ABU6UKE8</accession>
<proteinExistence type="predicted"/>
<organism evidence="1 2">
    <name type="scientific">Stylosanthes scabra</name>
    <dbReference type="NCBI Taxonomy" id="79078"/>
    <lineage>
        <taxon>Eukaryota</taxon>
        <taxon>Viridiplantae</taxon>
        <taxon>Streptophyta</taxon>
        <taxon>Embryophyta</taxon>
        <taxon>Tracheophyta</taxon>
        <taxon>Spermatophyta</taxon>
        <taxon>Magnoliopsida</taxon>
        <taxon>eudicotyledons</taxon>
        <taxon>Gunneridae</taxon>
        <taxon>Pentapetalae</taxon>
        <taxon>rosids</taxon>
        <taxon>fabids</taxon>
        <taxon>Fabales</taxon>
        <taxon>Fabaceae</taxon>
        <taxon>Papilionoideae</taxon>
        <taxon>50 kb inversion clade</taxon>
        <taxon>dalbergioids sensu lato</taxon>
        <taxon>Dalbergieae</taxon>
        <taxon>Pterocarpus clade</taxon>
        <taxon>Stylosanthes</taxon>
    </lineage>
</organism>
<dbReference type="EMBL" id="JASCZI010121427">
    <property type="protein sequence ID" value="MED6161701.1"/>
    <property type="molecule type" value="Genomic_DNA"/>
</dbReference>
<reference evidence="1 2" key="1">
    <citation type="journal article" date="2023" name="Plants (Basel)">
        <title>Bridging the Gap: Combining Genomics and Transcriptomics Approaches to Understand Stylosanthes scabra, an Orphan Legume from the Brazilian Caatinga.</title>
        <authorList>
            <person name="Ferreira-Neto J.R.C."/>
            <person name="da Silva M.D."/>
            <person name="Binneck E."/>
            <person name="de Melo N.F."/>
            <person name="da Silva R.H."/>
            <person name="de Melo A.L.T.M."/>
            <person name="Pandolfi V."/>
            <person name="Bustamante F.O."/>
            <person name="Brasileiro-Vidal A.C."/>
            <person name="Benko-Iseppon A.M."/>
        </authorList>
    </citation>
    <scope>NUCLEOTIDE SEQUENCE [LARGE SCALE GENOMIC DNA]</scope>
    <source>
        <tissue evidence="1">Leaves</tissue>
    </source>
</reference>
<protein>
    <submittedName>
        <fullName evidence="1">Uncharacterized protein</fullName>
    </submittedName>
</protein>
<gene>
    <name evidence="1" type="ORF">PIB30_063196</name>
</gene>
<dbReference type="Proteomes" id="UP001341840">
    <property type="component" value="Unassembled WGS sequence"/>
</dbReference>
<comment type="caution">
    <text evidence="1">The sequence shown here is derived from an EMBL/GenBank/DDBJ whole genome shotgun (WGS) entry which is preliminary data.</text>
</comment>
<evidence type="ECO:0000313" key="2">
    <source>
        <dbReference type="Proteomes" id="UP001341840"/>
    </source>
</evidence>
<sequence length="113" mass="12713">MKKEGCKLKLTKSKYRRGETTKETPREVWKWERKTVQPKNVSNGPGFNHNTDGRRSYKEALEGTADRVILVAVNPENGMLSIGDSKVYLKGIADVSRHLERTLIGETSGVPEN</sequence>
<name>A0ABU6UKE8_9FABA</name>
<keyword evidence="2" id="KW-1185">Reference proteome</keyword>